<comment type="caution">
    <text evidence="1">The sequence shown here is derived from an EMBL/GenBank/DDBJ whole genome shotgun (WGS) entry which is preliminary data.</text>
</comment>
<dbReference type="PANTHER" id="PTHR47510:SF3">
    <property type="entry name" value="ENDO_EXONUCLEASE_PHOSPHATASE DOMAIN-CONTAINING PROTEIN"/>
    <property type="match status" value="1"/>
</dbReference>
<feature type="non-terminal residue" evidence="1">
    <location>
        <position position="238"/>
    </location>
</feature>
<accession>A0A6G0ZQ73</accession>
<dbReference type="AlphaFoldDB" id="A0A6G0ZQ73"/>
<dbReference type="OrthoDB" id="6781417at2759"/>
<dbReference type="PANTHER" id="PTHR47510">
    <property type="entry name" value="REVERSE TRANSCRIPTASE DOMAIN-CONTAINING PROTEIN"/>
    <property type="match status" value="1"/>
</dbReference>
<sequence length="238" mass="27452">MLYSIEFEKPKINNLNEVTQNFTNAILEIANITIGQTIFSGKNPPVPWWNSHCNESIKSKKTAFNKFKRTKSQDDFIEFKKRRAQTRRTIKDSKTTSWRAYTSSINSKANPKQIWNKIKAFKCINKYDNIQILKNENDTIYSEPSEIANELGSFFSKASSTESYPLYFQRHKCAQEIVPINPCQNHDNTHINSPLTIQEMETSLSSKKSNACGIDNIPTIFLLNLPKNGKLYLLKIFN</sequence>
<dbReference type="Proteomes" id="UP000478052">
    <property type="component" value="Unassembled WGS sequence"/>
</dbReference>
<dbReference type="EMBL" id="VUJU01000033">
    <property type="protein sequence ID" value="KAF0773735.1"/>
    <property type="molecule type" value="Genomic_DNA"/>
</dbReference>
<evidence type="ECO:0000313" key="1">
    <source>
        <dbReference type="EMBL" id="KAF0773735.1"/>
    </source>
</evidence>
<name>A0A6G0ZQ73_APHCR</name>
<reference evidence="1 2" key="1">
    <citation type="submission" date="2019-08" db="EMBL/GenBank/DDBJ databases">
        <title>Whole genome of Aphis craccivora.</title>
        <authorList>
            <person name="Voronova N.V."/>
            <person name="Shulinski R.S."/>
            <person name="Bandarenka Y.V."/>
            <person name="Zhorov D.G."/>
            <person name="Warner D."/>
        </authorList>
    </citation>
    <scope>NUCLEOTIDE SEQUENCE [LARGE SCALE GENOMIC DNA]</scope>
    <source>
        <strain evidence="1">180601</strain>
        <tissue evidence="1">Whole Body</tissue>
    </source>
</reference>
<protein>
    <submittedName>
        <fullName evidence="1">Putative RNA-directed DNA polymerase</fullName>
    </submittedName>
</protein>
<keyword evidence="2" id="KW-1185">Reference proteome</keyword>
<gene>
    <name evidence="1" type="ORF">FWK35_00017868</name>
</gene>
<dbReference type="GO" id="GO:0003964">
    <property type="term" value="F:RNA-directed DNA polymerase activity"/>
    <property type="evidence" value="ECO:0007669"/>
    <property type="project" value="UniProtKB-KW"/>
</dbReference>
<evidence type="ECO:0000313" key="2">
    <source>
        <dbReference type="Proteomes" id="UP000478052"/>
    </source>
</evidence>
<keyword evidence="1" id="KW-0808">Transferase</keyword>
<organism evidence="1 2">
    <name type="scientific">Aphis craccivora</name>
    <name type="common">Cowpea aphid</name>
    <dbReference type="NCBI Taxonomy" id="307492"/>
    <lineage>
        <taxon>Eukaryota</taxon>
        <taxon>Metazoa</taxon>
        <taxon>Ecdysozoa</taxon>
        <taxon>Arthropoda</taxon>
        <taxon>Hexapoda</taxon>
        <taxon>Insecta</taxon>
        <taxon>Pterygota</taxon>
        <taxon>Neoptera</taxon>
        <taxon>Paraneoptera</taxon>
        <taxon>Hemiptera</taxon>
        <taxon>Sternorrhyncha</taxon>
        <taxon>Aphidomorpha</taxon>
        <taxon>Aphidoidea</taxon>
        <taxon>Aphididae</taxon>
        <taxon>Aphidini</taxon>
        <taxon>Aphis</taxon>
        <taxon>Aphis</taxon>
    </lineage>
</organism>
<keyword evidence="1" id="KW-0695">RNA-directed DNA polymerase</keyword>
<keyword evidence="1" id="KW-0548">Nucleotidyltransferase</keyword>
<proteinExistence type="predicted"/>